<keyword evidence="1" id="KW-0472">Membrane</keyword>
<dbReference type="Proteomes" id="UP001595752">
    <property type="component" value="Unassembled WGS sequence"/>
</dbReference>
<evidence type="ECO:0000313" key="4">
    <source>
        <dbReference type="Proteomes" id="UP001595752"/>
    </source>
</evidence>
<keyword evidence="4" id="KW-1185">Reference proteome</keyword>
<protein>
    <submittedName>
        <fullName evidence="3">DUF3600 domain-containing protein</fullName>
    </submittedName>
</protein>
<organism evidence="3 4">
    <name type="scientific">Bacillus songklensis</name>
    <dbReference type="NCBI Taxonomy" id="1069116"/>
    <lineage>
        <taxon>Bacteria</taxon>
        <taxon>Bacillati</taxon>
        <taxon>Bacillota</taxon>
        <taxon>Bacilli</taxon>
        <taxon>Bacillales</taxon>
        <taxon>Bacillaceae</taxon>
        <taxon>Bacillus</taxon>
    </lineage>
</organism>
<dbReference type="Gene3D" id="1.10.3950.10">
    <property type="entry name" value="putative ecf-type sigma factor negative effector from bacillus cereus"/>
    <property type="match status" value="1"/>
</dbReference>
<dbReference type="Pfam" id="PF12207">
    <property type="entry name" value="DUF3600"/>
    <property type="match status" value="1"/>
</dbReference>
<dbReference type="EMBL" id="JBHRZT010000073">
    <property type="protein sequence ID" value="MFC3886549.1"/>
    <property type="molecule type" value="Genomic_DNA"/>
</dbReference>
<reference evidence="4" key="1">
    <citation type="journal article" date="2019" name="Int. J. Syst. Evol. Microbiol.">
        <title>The Global Catalogue of Microorganisms (GCM) 10K type strain sequencing project: providing services to taxonomists for standard genome sequencing and annotation.</title>
        <authorList>
            <consortium name="The Broad Institute Genomics Platform"/>
            <consortium name="The Broad Institute Genome Sequencing Center for Infectious Disease"/>
            <person name="Wu L."/>
            <person name="Ma J."/>
        </authorList>
    </citation>
    <scope>NUCLEOTIDE SEQUENCE [LARGE SCALE GENOMIC DNA]</scope>
    <source>
        <strain evidence="4">CCUG 61889</strain>
    </source>
</reference>
<dbReference type="InterPro" id="IPR022019">
    <property type="entry name" value="DUF3600"/>
</dbReference>
<accession>A0ABV8BB37</accession>
<keyword evidence="1" id="KW-0812">Transmembrane</keyword>
<sequence length="232" mass="26604">MSFEHEIRDELYEQTKGMSVPAELDQQIRQTYEPYIRKGEKKKRIKPILAALMAVFIAVPTAAFTGGLEAEDIYGSFNQLKMRAINLTMNQFLLFNAKLSVAKSELGLKEYGEFKAALKTYGEAKIEYGNENGDIDYTKMSEEKRTELKSVLAVLQPYFDQLNDEKLTNEVLTDEEFDRYLEAEMTLETIRSKTGLQMLDESNVPAEYKEQYEEAMGIVMDTNEKRISGLQP</sequence>
<name>A0ABV8BB37_9BACI</name>
<dbReference type="InterPro" id="IPR038267">
    <property type="entry name" value="ECF_sigma_eff"/>
</dbReference>
<feature type="transmembrane region" description="Helical" evidence="1">
    <location>
        <begin position="47"/>
        <end position="68"/>
    </location>
</feature>
<evidence type="ECO:0000259" key="2">
    <source>
        <dbReference type="Pfam" id="PF12207"/>
    </source>
</evidence>
<proteinExistence type="predicted"/>
<keyword evidence="1" id="KW-1133">Transmembrane helix</keyword>
<gene>
    <name evidence="3" type="ORF">ACFOU2_24870</name>
</gene>
<comment type="caution">
    <text evidence="3">The sequence shown here is derived from an EMBL/GenBank/DDBJ whole genome shotgun (WGS) entry which is preliminary data.</text>
</comment>
<evidence type="ECO:0000313" key="3">
    <source>
        <dbReference type="EMBL" id="MFC3886549.1"/>
    </source>
</evidence>
<dbReference type="RefSeq" id="WP_377918967.1">
    <property type="nucleotide sequence ID" value="NZ_JBHRZT010000073.1"/>
</dbReference>
<evidence type="ECO:0000256" key="1">
    <source>
        <dbReference type="SAM" id="Phobius"/>
    </source>
</evidence>
<feature type="domain" description="DUF3600" evidence="2">
    <location>
        <begin position="69"/>
        <end position="225"/>
    </location>
</feature>